<gene>
    <name evidence="4" type="ORF">Vau01_000500</name>
</gene>
<feature type="signal peptide" evidence="3">
    <location>
        <begin position="1"/>
        <end position="21"/>
    </location>
</feature>
<protein>
    <submittedName>
        <fullName evidence="4">Uncharacterized protein</fullName>
    </submittedName>
</protein>
<comment type="caution">
    <text evidence="4">The sequence shown here is derived from an EMBL/GenBank/DDBJ whole genome shotgun (WGS) entry which is preliminary data.</text>
</comment>
<accession>A0A8J3YV88</accession>
<feature type="region of interest" description="Disordered" evidence="1">
    <location>
        <begin position="69"/>
        <end position="95"/>
    </location>
</feature>
<keyword evidence="3" id="KW-0732">Signal</keyword>
<dbReference type="EMBL" id="BOPG01000002">
    <property type="protein sequence ID" value="GIJ52534.1"/>
    <property type="molecule type" value="Genomic_DNA"/>
</dbReference>
<dbReference type="Proteomes" id="UP000612585">
    <property type="component" value="Unassembled WGS sequence"/>
</dbReference>
<reference evidence="4" key="1">
    <citation type="submission" date="2021-01" db="EMBL/GenBank/DDBJ databases">
        <title>Whole genome shotgun sequence of Virgisporangium aurantiacum NBRC 16421.</title>
        <authorList>
            <person name="Komaki H."/>
            <person name="Tamura T."/>
        </authorList>
    </citation>
    <scope>NUCLEOTIDE SEQUENCE</scope>
    <source>
        <strain evidence="4">NBRC 16421</strain>
    </source>
</reference>
<feature type="transmembrane region" description="Helical" evidence="2">
    <location>
        <begin position="33"/>
        <end position="51"/>
    </location>
</feature>
<evidence type="ECO:0000256" key="1">
    <source>
        <dbReference type="SAM" id="MobiDB-lite"/>
    </source>
</evidence>
<sequence length="95" mass="9974">MAIASPAVLLVAALLASPAIASCAKGETPIGDASLRYLICVPVAAIMLAILRALTRDYGSGPEPIIAHLLRRRTDPRPDRPIEGDAPVQPREPSP</sequence>
<evidence type="ECO:0000313" key="5">
    <source>
        <dbReference type="Proteomes" id="UP000612585"/>
    </source>
</evidence>
<keyword evidence="2" id="KW-0812">Transmembrane</keyword>
<keyword evidence="2" id="KW-1133">Transmembrane helix</keyword>
<feature type="compositionally biased region" description="Basic and acidic residues" evidence="1">
    <location>
        <begin position="72"/>
        <end position="83"/>
    </location>
</feature>
<evidence type="ECO:0000256" key="2">
    <source>
        <dbReference type="SAM" id="Phobius"/>
    </source>
</evidence>
<proteinExistence type="predicted"/>
<evidence type="ECO:0000256" key="3">
    <source>
        <dbReference type="SAM" id="SignalP"/>
    </source>
</evidence>
<dbReference type="RefSeq" id="WP_203985544.1">
    <property type="nucleotide sequence ID" value="NZ_BOPG01000002.1"/>
</dbReference>
<keyword evidence="5" id="KW-1185">Reference proteome</keyword>
<evidence type="ECO:0000313" key="4">
    <source>
        <dbReference type="EMBL" id="GIJ52534.1"/>
    </source>
</evidence>
<keyword evidence="2" id="KW-0472">Membrane</keyword>
<name>A0A8J3YV88_9ACTN</name>
<dbReference type="AlphaFoldDB" id="A0A8J3YV88"/>
<feature type="chain" id="PRO_5039037784" evidence="3">
    <location>
        <begin position="22"/>
        <end position="95"/>
    </location>
</feature>
<organism evidence="4 5">
    <name type="scientific">Virgisporangium aurantiacum</name>
    <dbReference type="NCBI Taxonomy" id="175570"/>
    <lineage>
        <taxon>Bacteria</taxon>
        <taxon>Bacillati</taxon>
        <taxon>Actinomycetota</taxon>
        <taxon>Actinomycetes</taxon>
        <taxon>Micromonosporales</taxon>
        <taxon>Micromonosporaceae</taxon>
        <taxon>Virgisporangium</taxon>
    </lineage>
</organism>